<sequence>MAMLMQCFFFVLLLALALEIQFCESVKQHNMLLNMPLNSTKLGPTMSVSITNKEPGSLTVHCSSKDNDLQLQTLAPGAVYGFQFHMNFWGTTLFSCEFQYQNQHAGFPVWKGPGLEGDFTCKQCVWVVEPIGIYGGQEGQTSTMFQQWN</sequence>
<comment type="similarity">
    <text evidence="2 6">Belongs to the plant self-incompatibility (S1) protein family.</text>
</comment>
<evidence type="ECO:0000256" key="1">
    <source>
        <dbReference type="ARBA" id="ARBA00004613"/>
    </source>
</evidence>
<keyword evidence="5 6" id="KW-0732">Signal</keyword>
<dbReference type="PANTHER" id="PTHR31232">
    <property type="match status" value="1"/>
</dbReference>
<gene>
    <name evidence="7" type="ORF">CSSPTR1EN2_LOCUS20171</name>
</gene>
<accession>A0ABP0UUH7</accession>
<dbReference type="InterPro" id="IPR010264">
    <property type="entry name" value="Self-incomp_S1"/>
</dbReference>
<evidence type="ECO:0000313" key="7">
    <source>
        <dbReference type="EMBL" id="CAK9230934.1"/>
    </source>
</evidence>
<evidence type="ECO:0000256" key="3">
    <source>
        <dbReference type="ARBA" id="ARBA00022471"/>
    </source>
</evidence>
<protein>
    <recommendedName>
        <fullName evidence="6">S-protein homolog</fullName>
    </recommendedName>
</protein>
<dbReference type="PANTHER" id="PTHR31232:SF18">
    <property type="entry name" value="S-PROTEIN HOMOLOG"/>
    <property type="match status" value="1"/>
</dbReference>
<proteinExistence type="inferred from homology"/>
<comment type="subcellular location">
    <subcellularLocation>
        <location evidence="1 6">Secreted</location>
    </subcellularLocation>
</comment>
<keyword evidence="4 6" id="KW-0964">Secreted</keyword>
<organism evidence="7 8">
    <name type="scientific">Sphagnum troendelagicum</name>
    <dbReference type="NCBI Taxonomy" id="128251"/>
    <lineage>
        <taxon>Eukaryota</taxon>
        <taxon>Viridiplantae</taxon>
        <taxon>Streptophyta</taxon>
        <taxon>Embryophyta</taxon>
        <taxon>Bryophyta</taxon>
        <taxon>Sphagnophytina</taxon>
        <taxon>Sphagnopsida</taxon>
        <taxon>Sphagnales</taxon>
        <taxon>Sphagnaceae</taxon>
        <taxon>Sphagnum</taxon>
    </lineage>
</organism>
<evidence type="ECO:0000256" key="2">
    <source>
        <dbReference type="ARBA" id="ARBA00005581"/>
    </source>
</evidence>
<feature type="signal peptide" evidence="6">
    <location>
        <begin position="1"/>
        <end position="17"/>
    </location>
</feature>
<evidence type="ECO:0000256" key="5">
    <source>
        <dbReference type="ARBA" id="ARBA00022729"/>
    </source>
</evidence>
<feature type="chain" id="PRO_5044954011" description="S-protein homolog" evidence="6">
    <location>
        <begin position="18"/>
        <end position="149"/>
    </location>
</feature>
<dbReference type="Pfam" id="PF05938">
    <property type="entry name" value="Self-incomp_S1"/>
    <property type="match status" value="1"/>
</dbReference>
<name>A0ABP0UUH7_9BRYO</name>
<keyword evidence="3 6" id="KW-0713">Self-incompatibility</keyword>
<reference evidence="7" key="1">
    <citation type="submission" date="2024-02" db="EMBL/GenBank/DDBJ databases">
        <authorList>
            <consortium name="ELIXIR-Norway"/>
            <consortium name="Elixir Norway"/>
        </authorList>
    </citation>
    <scope>NUCLEOTIDE SEQUENCE</scope>
</reference>
<dbReference type="Proteomes" id="UP001497512">
    <property type="component" value="Chromosome 7"/>
</dbReference>
<dbReference type="EMBL" id="OZ019899">
    <property type="protein sequence ID" value="CAK9230934.1"/>
    <property type="molecule type" value="Genomic_DNA"/>
</dbReference>
<keyword evidence="8" id="KW-1185">Reference proteome</keyword>
<evidence type="ECO:0000313" key="8">
    <source>
        <dbReference type="Proteomes" id="UP001497512"/>
    </source>
</evidence>
<evidence type="ECO:0000256" key="6">
    <source>
        <dbReference type="RuleBase" id="RU367044"/>
    </source>
</evidence>
<evidence type="ECO:0000256" key="4">
    <source>
        <dbReference type="ARBA" id="ARBA00022525"/>
    </source>
</evidence>